<dbReference type="CDD" id="cd00130">
    <property type="entry name" value="PAS"/>
    <property type="match status" value="1"/>
</dbReference>
<evidence type="ECO:0000256" key="3">
    <source>
        <dbReference type="ARBA" id="ARBA00022679"/>
    </source>
</evidence>
<dbReference type="Pfam" id="PF12860">
    <property type="entry name" value="PAS_7"/>
    <property type="match status" value="1"/>
</dbReference>
<evidence type="ECO:0000259" key="8">
    <source>
        <dbReference type="PROSITE" id="PS50109"/>
    </source>
</evidence>
<dbReference type="Pfam" id="PF08447">
    <property type="entry name" value="PAS_3"/>
    <property type="match status" value="1"/>
</dbReference>
<keyword evidence="5" id="KW-0175">Coiled coil</keyword>
<evidence type="ECO:0000256" key="2">
    <source>
        <dbReference type="ARBA" id="ARBA00012438"/>
    </source>
</evidence>
<dbReference type="SMART" id="SM00091">
    <property type="entry name" value="PAS"/>
    <property type="match status" value="2"/>
</dbReference>
<dbReference type="SMART" id="SM00387">
    <property type="entry name" value="HATPase_c"/>
    <property type="match status" value="1"/>
</dbReference>
<feature type="transmembrane region" description="Helical" evidence="7">
    <location>
        <begin position="219"/>
        <end position="241"/>
    </location>
</feature>
<comment type="catalytic activity">
    <reaction evidence="1">
        <text>ATP + protein L-histidine = ADP + protein N-phospho-L-histidine.</text>
        <dbReference type="EC" id="2.7.13.3"/>
    </reaction>
</comment>
<feature type="domain" description="Histidine kinase" evidence="8">
    <location>
        <begin position="554"/>
        <end position="773"/>
    </location>
</feature>
<reference evidence="10" key="1">
    <citation type="submission" date="2021-07" db="EMBL/GenBank/DDBJ databases">
        <title>Pseudohoeflea marina sp. nov. a polyhydroxyalcanoate-producing bacterium.</title>
        <authorList>
            <person name="Zheng W."/>
            <person name="Yu S."/>
            <person name="Huang Y."/>
        </authorList>
    </citation>
    <scope>NUCLEOTIDE SEQUENCE</scope>
    <source>
        <strain evidence="10">DP4N28-3</strain>
    </source>
</reference>
<evidence type="ECO:0000256" key="5">
    <source>
        <dbReference type="SAM" id="Coils"/>
    </source>
</evidence>
<dbReference type="NCBIfam" id="TIGR00229">
    <property type="entry name" value="sensory_box"/>
    <property type="match status" value="1"/>
</dbReference>
<sequence length="806" mass="87878">MADAQHHTAAGRSHIASPLGGGEARRAKISGHARLFAKPAYERLISAEPMLKRSIPVLIVAFLVVLAIARFTNMVDDHTAKMAAAERVTALTLTAAQSALAGLPEIVNEKRRWETEARLNKVLSGIVPGDGVNAVLVAGPDGEIFAATAHGRAFVGSAMTRLVPAWSPLAMFGIRAGIQQIEFNGQPSRAAMAKIGDGAGAILVVDSATQMTAMWRRSVSVNATLFIATSAILLVILYAYFSQAGRAEEADEIYLESHRRVDMALSRGRCGLWDWDMARGRLYWSRSMYEILGLPPRENVISFGEASELIHPEDGDLYEMARQVASGDINQIDHLFRMRHADGHWVWMRARAQVVDPAAAQTHLIGIAMDVTEQYRLQQRSALADQRLFDAIESTSESFVLWDRDDCLVLWNEHYQTILGVPDGVLTAGTPRAMIEMTATRPVVERRLATPYDNGKAQTFEVQLADGRWLQINERKTRDGGQVSVGTDITQLKRNQERLRDSEKRLMATIGDLSVSQAELKRKAAELSSLNRDYQAEKEKAEAANLAKSEFLANMSHELRTPLNAIIGFSEILQNRMFGPLGSEKYEEYTDDIHNSGIHLLGVINDILDMSKIEAGQMQLEREPIDIGPLIVETLRLVSVNAERKNIVVEQNIAGDLTAFADRRAMKQILLNLLSNATKFTDEGGHIMLRARKSAGAISLTIRDTGIGIPAAALSKIGQPFEQVQNQFSKSQGGSGLGLAISRSLTELHGGAMRIRSVEGVGTLVAIRVPCNVTDDGVPLEPVTGPSKPGKSDAPQGAGKTQAAAA</sequence>
<evidence type="ECO:0000313" key="11">
    <source>
        <dbReference type="Proteomes" id="UP001430804"/>
    </source>
</evidence>
<keyword evidence="7" id="KW-0812">Transmembrane</keyword>
<proteinExistence type="predicted"/>
<dbReference type="SMART" id="SM00388">
    <property type="entry name" value="HisKA"/>
    <property type="match status" value="1"/>
</dbReference>
<feature type="region of interest" description="Disordered" evidence="6">
    <location>
        <begin position="1"/>
        <end position="22"/>
    </location>
</feature>
<keyword evidence="7" id="KW-1133">Transmembrane helix</keyword>
<dbReference type="InterPro" id="IPR003661">
    <property type="entry name" value="HisK_dim/P_dom"/>
</dbReference>
<dbReference type="PANTHER" id="PTHR43047">
    <property type="entry name" value="TWO-COMPONENT HISTIDINE PROTEIN KINASE"/>
    <property type="match status" value="1"/>
</dbReference>
<keyword evidence="3" id="KW-0808">Transferase</keyword>
<dbReference type="Proteomes" id="UP001430804">
    <property type="component" value="Unassembled WGS sequence"/>
</dbReference>
<keyword evidence="7" id="KW-0472">Membrane</keyword>
<feature type="domain" description="PAC" evidence="9">
    <location>
        <begin position="332"/>
        <end position="383"/>
    </location>
</feature>
<gene>
    <name evidence="10" type="ORF">KY465_15480</name>
</gene>
<name>A0ABS6WUF3_9HYPH</name>
<evidence type="ECO:0000259" key="9">
    <source>
        <dbReference type="PROSITE" id="PS50113"/>
    </source>
</evidence>
<dbReference type="SMART" id="SM00086">
    <property type="entry name" value="PAC"/>
    <property type="match status" value="1"/>
</dbReference>
<dbReference type="Pfam" id="PF00512">
    <property type="entry name" value="HisKA"/>
    <property type="match status" value="1"/>
</dbReference>
<dbReference type="Pfam" id="PF02518">
    <property type="entry name" value="HATPase_c"/>
    <property type="match status" value="1"/>
</dbReference>
<protein>
    <recommendedName>
        <fullName evidence="2">histidine kinase</fullName>
        <ecNumber evidence="2">2.7.13.3</ecNumber>
    </recommendedName>
</protein>
<dbReference type="EMBL" id="JAHWQX010000004">
    <property type="protein sequence ID" value="MBW3098685.1"/>
    <property type="molecule type" value="Genomic_DNA"/>
</dbReference>
<comment type="caution">
    <text evidence="10">The sequence shown here is derived from an EMBL/GenBank/DDBJ whole genome shotgun (WGS) entry which is preliminary data.</text>
</comment>
<dbReference type="InterPro" id="IPR000014">
    <property type="entry name" value="PAS"/>
</dbReference>
<dbReference type="InterPro" id="IPR005467">
    <property type="entry name" value="His_kinase_dom"/>
</dbReference>
<dbReference type="PANTHER" id="PTHR43047:SF72">
    <property type="entry name" value="OSMOSENSING HISTIDINE PROTEIN KINASE SLN1"/>
    <property type="match status" value="1"/>
</dbReference>
<feature type="transmembrane region" description="Helical" evidence="7">
    <location>
        <begin position="54"/>
        <end position="72"/>
    </location>
</feature>
<keyword evidence="4" id="KW-0418">Kinase</keyword>
<dbReference type="RefSeq" id="WP_219203007.1">
    <property type="nucleotide sequence ID" value="NZ_JAHWQX010000004.1"/>
</dbReference>
<feature type="region of interest" description="Disordered" evidence="6">
    <location>
        <begin position="776"/>
        <end position="806"/>
    </location>
</feature>
<dbReference type="CDD" id="cd16922">
    <property type="entry name" value="HATPase_EvgS-ArcB-TorS-like"/>
    <property type="match status" value="1"/>
</dbReference>
<dbReference type="PROSITE" id="PS50113">
    <property type="entry name" value="PAC"/>
    <property type="match status" value="1"/>
</dbReference>
<dbReference type="EC" id="2.7.13.3" evidence="2"/>
<dbReference type="InterPro" id="IPR003594">
    <property type="entry name" value="HATPase_dom"/>
</dbReference>
<evidence type="ECO:0000256" key="7">
    <source>
        <dbReference type="SAM" id="Phobius"/>
    </source>
</evidence>
<evidence type="ECO:0000256" key="6">
    <source>
        <dbReference type="SAM" id="MobiDB-lite"/>
    </source>
</evidence>
<dbReference type="InterPro" id="IPR013655">
    <property type="entry name" value="PAS_fold_3"/>
</dbReference>
<dbReference type="PROSITE" id="PS50109">
    <property type="entry name" value="HIS_KIN"/>
    <property type="match status" value="1"/>
</dbReference>
<organism evidence="10 11">
    <name type="scientific">Pseudohoeflea coraliihabitans</name>
    <dbReference type="NCBI Taxonomy" id="2860393"/>
    <lineage>
        <taxon>Bacteria</taxon>
        <taxon>Pseudomonadati</taxon>
        <taxon>Pseudomonadota</taxon>
        <taxon>Alphaproteobacteria</taxon>
        <taxon>Hyphomicrobiales</taxon>
        <taxon>Rhizobiaceae</taxon>
        <taxon>Pseudohoeflea</taxon>
    </lineage>
</organism>
<evidence type="ECO:0000256" key="4">
    <source>
        <dbReference type="ARBA" id="ARBA00022777"/>
    </source>
</evidence>
<dbReference type="CDD" id="cd00082">
    <property type="entry name" value="HisKA"/>
    <property type="match status" value="1"/>
</dbReference>
<keyword evidence="11" id="KW-1185">Reference proteome</keyword>
<dbReference type="InterPro" id="IPR001610">
    <property type="entry name" value="PAC"/>
</dbReference>
<evidence type="ECO:0000256" key="1">
    <source>
        <dbReference type="ARBA" id="ARBA00000085"/>
    </source>
</evidence>
<dbReference type="InterPro" id="IPR000700">
    <property type="entry name" value="PAS-assoc_C"/>
</dbReference>
<feature type="coiled-coil region" evidence="5">
    <location>
        <begin position="517"/>
        <end position="547"/>
    </location>
</feature>
<accession>A0ABS6WUF3</accession>
<evidence type="ECO:0000313" key="10">
    <source>
        <dbReference type="EMBL" id="MBW3098685.1"/>
    </source>
</evidence>